<dbReference type="Pfam" id="PF08327">
    <property type="entry name" value="AHSA1"/>
    <property type="match status" value="1"/>
</dbReference>
<dbReference type="Gene3D" id="3.30.530.20">
    <property type="match status" value="1"/>
</dbReference>
<dbReference type="SUPFAM" id="SSF55961">
    <property type="entry name" value="Bet v1-like"/>
    <property type="match status" value="1"/>
</dbReference>
<dbReference type="EMBL" id="LAJF01000008">
    <property type="protein sequence ID" value="KKB86855.1"/>
    <property type="molecule type" value="Genomic_DNA"/>
</dbReference>
<dbReference type="AlphaFoldDB" id="A0A0F5LWV5"/>
<dbReference type="Proteomes" id="UP000033608">
    <property type="component" value="Unassembled WGS sequence"/>
</dbReference>
<proteinExistence type="inferred from homology"/>
<dbReference type="STRING" id="1121477.SAMN02745223_00670"/>
<accession>A0A0F5LWV5</accession>
<dbReference type="InterPro" id="IPR023393">
    <property type="entry name" value="START-like_dom_sf"/>
</dbReference>
<evidence type="ECO:0000313" key="5">
    <source>
        <dbReference type="Proteomes" id="UP000033608"/>
    </source>
</evidence>
<evidence type="ECO:0000313" key="3">
    <source>
        <dbReference type="EMBL" id="KKB86855.1"/>
    </source>
</evidence>
<dbReference type="OrthoDB" id="9803476at2"/>
<comment type="similarity">
    <text evidence="1">Belongs to the AHA1 family.</text>
</comment>
<reference evidence="4 6" key="2">
    <citation type="submission" date="2016-11" db="EMBL/GenBank/DDBJ databases">
        <authorList>
            <person name="Jaros S."/>
            <person name="Januszkiewicz K."/>
            <person name="Wedrychowicz H."/>
        </authorList>
    </citation>
    <scope>NUCLEOTIDE SEQUENCE [LARGE SCALE GENOMIC DNA]</scope>
    <source>
        <strain evidence="4 6">DSM 17137</strain>
    </source>
</reference>
<protein>
    <submittedName>
        <fullName evidence="4">Uncharacterized conserved protein YndB, AHSA1/START domain</fullName>
    </submittedName>
</protein>
<reference evidence="3 5" key="1">
    <citation type="submission" date="2015-03" db="EMBL/GenBank/DDBJ databases">
        <authorList>
            <person name="Hassan Y.I."/>
            <person name="Lepp D."/>
            <person name="Zhou T."/>
        </authorList>
    </citation>
    <scope>NUCLEOTIDE SEQUENCE [LARGE SCALE GENOMIC DNA]</scope>
    <source>
        <strain evidence="3 5">DSM 17137</strain>
    </source>
</reference>
<dbReference type="EMBL" id="FQVC01000002">
    <property type="protein sequence ID" value="SHE60625.1"/>
    <property type="molecule type" value="Genomic_DNA"/>
</dbReference>
<organism evidence="3 5">
    <name type="scientific">Devosia limi DSM 17137</name>
    <dbReference type="NCBI Taxonomy" id="1121477"/>
    <lineage>
        <taxon>Bacteria</taxon>
        <taxon>Pseudomonadati</taxon>
        <taxon>Pseudomonadota</taxon>
        <taxon>Alphaproteobacteria</taxon>
        <taxon>Hyphomicrobiales</taxon>
        <taxon>Devosiaceae</taxon>
        <taxon>Devosia</taxon>
    </lineage>
</organism>
<dbReference type="PATRIC" id="fig|1121477.3.peg.3476"/>
<dbReference type="RefSeq" id="WP_046133335.1">
    <property type="nucleotide sequence ID" value="NZ_FQVC01000002.1"/>
</dbReference>
<evidence type="ECO:0000259" key="2">
    <source>
        <dbReference type="Pfam" id="PF08327"/>
    </source>
</evidence>
<keyword evidence="5" id="KW-1185">Reference proteome</keyword>
<evidence type="ECO:0000313" key="6">
    <source>
        <dbReference type="Proteomes" id="UP000184533"/>
    </source>
</evidence>
<feature type="domain" description="Activator of Hsp90 ATPase homologue 1/2-like C-terminal" evidence="2">
    <location>
        <begin position="14"/>
        <end position="105"/>
    </location>
</feature>
<evidence type="ECO:0000313" key="4">
    <source>
        <dbReference type="EMBL" id="SHE60625.1"/>
    </source>
</evidence>
<dbReference type="CDD" id="cd07814">
    <property type="entry name" value="SRPBCC_CalC_Aha1-like"/>
    <property type="match status" value="1"/>
</dbReference>
<dbReference type="Proteomes" id="UP000184533">
    <property type="component" value="Unassembled WGS sequence"/>
</dbReference>
<name>A0A0F5LWV5_9HYPH</name>
<evidence type="ECO:0000256" key="1">
    <source>
        <dbReference type="ARBA" id="ARBA00006817"/>
    </source>
</evidence>
<dbReference type="InterPro" id="IPR013538">
    <property type="entry name" value="ASHA1/2-like_C"/>
</dbReference>
<sequence>MTDPDALVFECALDAPPEKVWRALSIPEYLDRWLGKAEAGAERVDLAVVTSEENKSLTYRWRESGQGAIVGAEDSLVTFEISPTSDGGTWFRLTHAPQALPVAANSNVMMALAA</sequence>
<gene>
    <name evidence="4" type="ORF">SAMN02745223_00670</name>
    <name evidence="3" type="ORF">VW29_00055</name>
</gene>